<dbReference type="InterPro" id="IPR001073">
    <property type="entry name" value="C1q_dom"/>
</dbReference>
<evidence type="ECO:0000313" key="5">
    <source>
        <dbReference type="Proteomes" id="UP000515135"/>
    </source>
</evidence>
<dbReference type="InterPro" id="IPR050392">
    <property type="entry name" value="Collagen/C1q_domain"/>
</dbReference>
<dbReference type="PANTHER" id="PTHR15427:SF52">
    <property type="entry name" value="C1Q DOMAIN-CONTAINING PROTEIN"/>
    <property type="match status" value="1"/>
</dbReference>
<protein>
    <submittedName>
        <fullName evidence="6">Complement C1q tumor necrosis factor-related protein 4-like</fullName>
    </submittedName>
</protein>
<dbReference type="GO" id="GO:0005576">
    <property type="term" value="C:extracellular region"/>
    <property type="evidence" value="ECO:0007669"/>
    <property type="project" value="UniProtKB-SubCell"/>
</dbReference>
<dbReference type="SUPFAM" id="SSF49842">
    <property type="entry name" value="TNF-like"/>
    <property type="match status" value="2"/>
</dbReference>
<dbReference type="InterPro" id="IPR008983">
    <property type="entry name" value="Tumour_necrosis_fac-like_dom"/>
</dbReference>
<dbReference type="KEGG" id="bbel:109463665"/>
<feature type="domain" description="C1q" evidence="4">
    <location>
        <begin position="155"/>
        <end position="219"/>
    </location>
</feature>
<comment type="subcellular location">
    <subcellularLocation>
        <location evidence="1">Secreted</location>
    </subcellularLocation>
</comment>
<keyword evidence="2" id="KW-0964">Secreted</keyword>
<dbReference type="PANTHER" id="PTHR15427">
    <property type="entry name" value="EMILIN ELASTIN MICROFIBRIL INTERFACE-LOCATED PROTEIN ELASTIN MICROFIBRIL INTERFACER"/>
    <property type="match status" value="1"/>
</dbReference>
<reference evidence="6" key="1">
    <citation type="submission" date="2025-08" db="UniProtKB">
        <authorList>
            <consortium name="RefSeq"/>
        </authorList>
    </citation>
    <scope>IDENTIFICATION</scope>
    <source>
        <tissue evidence="6">Gonad</tissue>
    </source>
</reference>
<dbReference type="RefSeq" id="XP_019616078.1">
    <property type="nucleotide sequence ID" value="XM_019760519.1"/>
</dbReference>
<proteinExistence type="predicted"/>
<dbReference type="Gene3D" id="2.60.120.40">
    <property type="match status" value="2"/>
</dbReference>
<evidence type="ECO:0000259" key="4">
    <source>
        <dbReference type="PROSITE" id="PS50871"/>
    </source>
</evidence>
<evidence type="ECO:0000313" key="6">
    <source>
        <dbReference type="RefSeq" id="XP_019616078.1"/>
    </source>
</evidence>
<evidence type="ECO:0000256" key="2">
    <source>
        <dbReference type="ARBA" id="ARBA00022525"/>
    </source>
</evidence>
<evidence type="ECO:0000256" key="1">
    <source>
        <dbReference type="ARBA" id="ARBA00004613"/>
    </source>
</evidence>
<dbReference type="PRINTS" id="PR00007">
    <property type="entry name" value="COMPLEMNTC1Q"/>
</dbReference>
<dbReference type="AlphaFoldDB" id="A0A6P4XVG0"/>
<gene>
    <name evidence="6" type="primary">LOC109463665</name>
</gene>
<dbReference type="GeneID" id="109463665"/>
<dbReference type="SMART" id="SM00110">
    <property type="entry name" value="C1Q"/>
    <property type="match status" value="1"/>
</dbReference>
<feature type="domain" description="C1q" evidence="4">
    <location>
        <begin position="15"/>
        <end position="150"/>
    </location>
</feature>
<name>A0A6P4XVG0_BRABE</name>
<keyword evidence="5" id="KW-1185">Reference proteome</keyword>
<sequence>MLSFFVKDLFYSRRPTDWRSGFSAGLSSTISSSETNVIFNTIDANIGGHYDQTSGKFRAPIDGYYMFFFTGHIQSSNNMYIDLIINDSVYKDKWVYDQYNTDSYDTASNSIILHLNMGDEVNLRLHSGYYLYGSNRSSFSGFLLQIEEANAVCRQLGWKAGFSASLSSSIGTSETDIIFNVININIGGHYNQTSGKFRVPLDGYNMFFFNGYTYSTNEM</sequence>
<dbReference type="PROSITE" id="PS50871">
    <property type="entry name" value="C1Q"/>
    <property type="match status" value="2"/>
</dbReference>
<keyword evidence="3" id="KW-0176">Collagen</keyword>
<dbReference type="Pfam" id="PF00386">
    <property type="entry name" value="C1q"/>
    <property type="match status" value="2"/>
</dbReference>
<evidence type="ECO:0000256" key="3">
    <source>
        <dbReference type="ARBA" id="ARBA00023119"/>
    </source>
</evidence>
<accession>A0A6P4XVG0</accession>
<dbReference type="Proteomes" id="UP000515135">
    <property type="component" value="Unplaced"/>
</dbReference>
<dbReference type="OrthoDB" id="6154955at2759"/>
<organism evidence="5 6">
    <name type="scientific">Branchiostoma belcheri</name>
    <name type="common">Amphioxus</name>
    <dbReference type="NCBI Taxonomy" id="7741"/>
    <lineage>
        <taxon>Eukaryota</taxon>
        <taxon>Metazoa</taxon>
        <taxon>Chordata</taxon>
        <taxon>Cephalochordata</taxon>
        <taxon>Leptocardii</taxon>
        <taxon>Amphioxiformes</taxon>
        <taxon>Branchiostomatidae</taxon>
        <taxon>Branchiostoma</taxon>
    </lineage>
</organism>